<dbReference type="EMBL" id="CP061379">
    <property type="protein sequence ID" value="QPF92636.1"/>
    <property type="molecule type" value="Genomic_DNA"/>
</dbReference>
<dbReference type="InterPro" id="IPR045632">
    <property type="entry name" value="DUF6314"/>
</dbReference>
<proteinExistence type="predicted"/>
<dbReference type="Proteomes" id="UP000594621">
    <property type="component" value="Chromosome"/>
</dbReference>
<gene>
    <name evidence="2" type="ORF">IC761_04935</name>
</gene>
<keyword evidence="3" id="KW-1185">Reference proteome</keyword>
<organism evidence="2 3">
    <name type="scientific">Bradyrhizobium commune</name>
    <dbReference type="NCBI Taxonomy" id="83627"/>
    <lineage>
        <taxon>Bacteria</taxon>
        <taxon>Pseudomonadati</taxon>
        <taxon>Pseudomonadota</taxon>
        <taxon>Alphaproteobacteria</taxon>
        <taxon>Hyphomicrobiales</taxon>
        <taxon>Nitrobacteraceae</taxon>
        <taxon>Bradyrhizobium</taxon>
    </lineage>
</organism>
<reference evidence="2 3" key="1">
    <citation type="submission" date="2020-09" db="EMBL/GenBank/DDBJ databases">
        <title>Complete genomes of bradyrhizobia occurring on native shrubby legumes in Australia.</title>
        <authorList>
            <person name="Lafay B."/>
        </authorList>
    </citation>
    <scope>NUCLEOTIDE SEQUENCE [LARGE SCALE GENOMIC DNA]</scope>
    <source>
        <strain evidence="2 3">BDV5040</strain>
    </source>
</reference>
<protein>
    <recommendedName>
        <fullName evidence="1">DUF6314 domain-containing protein</fullName>
    </recommendedName>
</protein>
<name>A0A7S9D7L1_9BRAD</name>
<accession>A0A7S9D7L1</accession>
<sequence>MDEIAIDAWRDALDVMTRFVGSWSFDRVIEGQATMRGIAVFTPLDTERLVYREQGDLTLANGTALQAEREYIFASRDGGFEVFFKENPPRLFHVISLSASLRGEPSGSAGHLCNRDYYQSTYSFLADGRFVIRHVVSGPRKDYTMVTTYTRLAAPVTARARKSQPG</sequence>
<dbReference type="Pfam" id="PF19834">
    <property type="entry name" value="DUF6314"/>
    <property type="match status" value="1"/>
</dbReference>
<evidence type="ECO:0000313" key="2">
    <source>
        <dbReference type="EMBL" id="QPF92636.1"/>
    </source>
</evidence>
<dbReference type="KEGG" id="bcou:IC761_04935"/>
<evidence type="ECO:0000313" key="3">
    <source>
        <dbReference type="Proteomes" id="UP000594621"/>
    </source>
</evidence>
<evidence type="ECO:0000259" key="1">
    <source>
        <dbReference type="Pfam" id="PF19834"/>
    </source>
</evidence>
<feature type="domain" description="DUF6314" evidence="1">
    <location>
        <begin position="19"/>
        <end position="151"/>
    </location>
</feature>
<dbReference type="AlphaFoldDB" id="A0A7S9D7L1"/>
<dbReference type="RefSeq" id="WP_195802171.1">
    <property type="nucleotide sequence ID" value="NZ_CP061379.1"/>
</dbReference>